<dbReference type="AlphaFoldDB" id="A0A423PLP3"/>
<dbReference type="GO" id="GO:0006508">
    <property type="term" value="P:proteolysis"/>
    <property type="evidence" value="ECO:0007669"/>
    <property type="project" value="UniProtKB-KW"/>
</dbReference>
<dbReference type="InterPro" id="IPR008915">
    <property type="entry name" value="Peptidase_M50"/>
</dbReference>
<dbReference type="SUPFAM" id="SSF50156">
    <property type="entry name" value="PDZ domain-like"/>
    <property type="match status" value="2"/>
</dbReference>
<dbReference type="Gene3D" id="2.30.42.10">
    <property type="match status" value="2"/>
</dbReference>
<evidence type="ECO:0000256" key="5">
    <source>
        <dbReference type="ARBA" id="ARBA00022692"/>
    </source>
</evidence>
<comment type="subcellular location">
    <subcellularLocation>
        <location evidence="2">Membrane</location>
        <topology evidence="2">Multi-pass membrane protein</topology>
    </subcellularLocation>
</comment>
<reference evidence="13 14" key="1">
    <citation type="submission" date="2013-10" db="EMBL/GenBank/DDBJ databases">
        <title>Salinisphaera japonica YTM-1 Genome Sequencing.</title>
        <authorList>
            <person name="Lai Q."/>
            <person name="Li C."/>
            <person name="Shao Z."/>
        </authorList>
    </citation>
    <scope>NUCLEOTIDE SEQUENCE [LARGE SCALE GENOMIC DNA]</scope>
    <source>
        <strain evidence="13 14">YTM-1</strain>
    </source>
</reference>
<dbReference type="SMART" id="SM00228">
    <property type="entry name" value="PDZ"/>
    <property type="match status" value="2"/>
</dbReference>
<dbReference type="NCBIfam" id="TIGR00054">
    <property type="entry name" value="RIP metalloprotease RseP"/>
    <property type="match status" value="1"/>
</dbReference>
<accession>A0A423PLP3</accession>
<dbReference type="Proteomes" id="UP000285310">
    <property type="component" value="Unassembled WGS sequence"/>
</dbReference>
<feature type="transmembrane region" description="Helical" evidence="11">
    <location>
        <begin position="99"/>
        <end position="120"/>
    </location>
</feature>
<keyword evidence="6 11" id="KW-0378">Hydrolase</keyword>
<dbReference type="InParanoid" id="A0A423PLP3"/>
<keyword evidence="9 11" id="KW-0482">Metalloprotease</keyword>
<dbReference type="InterPro" id="IPR036034">
    <property type="entry name" value="PDZ_sf"/>
</dbReference>
<dbReference type="PANTHER" id="PTHR42837:SF2">
    <property type="entry name" value="MEMBRANE METALLOPROTEASE ARASP2, CHLOROPLASTIC-RELATED"/>
    <property type="match status" value="1"/>
</dbReference>
<keyword evidence="7 11" id="KW-0862">Zinc</keyword>
<dbReference type="InterPro" id="IPR041489">
    <property type="entry name" value="PDZ_6"/>
</dbReference>
<comment type="caution">
    <text evidence="13">The sequence shown here is derived from an EMBL/GenBank/DDBJ whole genome shotgun (WGS) entry which is preliminary data.</text>
</comment>
<gene>
    <name evidence="13" type="ORF">SAJA_10650</name>
</gene>
<dbReference type="InterPro" id="IPR004387">
    <property type="entry name" value="Pept_M50_Zn"/>
</dbReference>
<proteinExistence type="inferred from homology"/>
<sequence length="454" mass="48669">MSQLLVSVLSFLVAIGVLVAVHEYGHYWVARRLGVRVLRYSIGFGHRVFGWTSRKTGIEYWLSALPLGGYVKMLDEREAPVAEADKPFAFNRVHPWRRIAIVAAGPGVNVLFAILAYWLVFMIGVPGMKPIIDTPAEGSIAARAGLASGDEITGIGGRTIADWQDLRMTLVERGLDQNTVEADVRTPGGAERRVSLDLQGVPAEPDQLFKALGLDLYQPPATPILDRVVSGSPAARAGLESGDRVREIDGQAIDSPGGLVDIVKAHPGETITMTIERDGQPRRVEVALAAVAGEKDDTRQGQLGAAITVDPSVFEGMRTTRQLGPIAAIPAATARTWELTALSVRLIGRMIVGDISWRNVGGPIQIATVAGQSASVGVVAFISFLAFISINLALINLLPIPVLDGGHLLYYAIEWIRGQPLSEAVQAVGQQVGMAALLLLMTVAFYNDILRLLG</sequence>
<evidence type="ECO:0000259" key="12">
    <source>
        <dbReference type="PROSITE" id="PS50106"/>
    </source>
</evidence>
<evidence type="ECO:0000256" key="11">
    <source>
        <dbReference type="RuleBase" id="RU362031"/>
    </source>
</evidence>
<dbReference type="OrthoDB" id="9782003at2"/>
<dbReference type="RefSeq" id="WP_123658620.1">
    <property type="nucleotide sequence ID" value="NZ_AYKG01000034.1"/>
</dbReference>
<dbReference type="EC" id="3.4.24.-" evidence="11"/>
<keyword evidence="11" id="KW-0479">Metal-binding</keyword>
<dbReference type="GO" id="GO:0016020">
    <property type="term" value="C:membrane"/>
    <property type="evidence" value="ECO:0007669"/>
    <property type="project" value="UniProtKB-SubCell"/>
</dbReference>
<keyword evidence="5 11" id="KW-0812">Transmembrane</keyword>
<dbReference type="Pfam" id="PF02163">
    <property type="entry name" value="Peptidase_M50"/>
    <property type="match status" value="1"/>
</dbReference>
<feature type="transmembrane region" description="Helical" evidence="11">
    <location>
        <begin position="376"/>
        <end position="398"/>
    </location>
</feature>
<dbReference type="PANTHER" id="PTHR42837">
    <property type="entry name" value="REGULATOR OF SIGMA-E PROTEASE RSEP"/>
    <property type="match status" value="1"/>
</dbReference>
<organism evidence="13 14">
    <name type="scientific">Salinisphaera japonica YTM-1</name>
    <dbReference type="NCBI Taxonomy" id="1209778"/>
    <lineage>
        <taxon>Bacteria</taxon>
        <taxon>Pseudomonadati</taxon>
        <taxon>Pseudomonadota</taxon>
        <taxon>Gammaproteobacteria</taxon>
        <taxon>Salinisphaerales</taxon>
        <taxon>Salinisphaeraceae</taxon>
        <taxon>Salinisphaera</taxon>
    </lineage>
</organism>
<protein>
    <recommendedName>
        <fullName evidence="11">Zinc metalloprotease</fullName>
        <ecNumber evidence="11">3.4.24.-</ecNumber>
    </recommendedName>
</protein>
<dbReference type="CDD" id="cd06163">
    <property type="entry name" value="S2P-M50_PDZ_RseP-like"/>
    <property type="match status" value="2"/>
</dbReference>
<keyword evidence="14" id="KW-1185">Reference proteome</keyword>
<evidence type="ECO:0000256" key="6">
    <source>
        <dbReference type="ARBA" id="ARBA00022801"/>
    </source>
</evidence>
<comment type="cofactor">
    <cofactor evidence="1 11">
        <name>Zn(2+)</name>
        <dbReference type="ChEBI" id="CHEBI:29105"/>
    </cofactor>
</comment>
<comment type="similarity">
    <text evidence="3 11">Belongs to the peptidase M50B family.</text>
</comment>
<evidence type="ECO:0000256" key="2">
    <source>
        <dbReference type="ARBA" id="ARBA00004141"/>
    </source>
</evidence>
<dbReference type="InterPro" id="IPR001478">
    <property type="entry name" value="PDZ"/>
</dbReference>
<dbReference type="FunCoup" id="A0A423PLP3">
    <property type="interactions" value="441"/>
</dbReference>
<keyword evidence="4" id="KW-0645">Protease</keyword>
<dbReference type="CDD" id="cd23081">
    <property type="entry name" value="cpPDZ_EcRseP-like"/>
    <property type="match status" value="1"/>
</dbReference>
<evidence type="ECO:0000313" key="14">
    <source>
        <dbReference type="Proteomes" id="UP000285310"/>
    </source>
</evidence>
<evidence type="ECO:0000256" key="10">
    <source>
        <dbReference type="ARBA" id="ARBA00023136"/>
    </source>
</evidence>
<feature type="transmembrane region" description="Helical" evidence="11">
    <location>
        <begin position="427"/>
        <end position="446"/>
    </location>
</feature>
<dbReference type="GO" id="GO:0004222">
    <property type="term" value="F:metalloendopeptidase activity"/>
    <property type="evidence" value="ECO:0007669"/>
    <property type="project" value="InterPro"/>
</dbReference>
<evidence type="ECO:0000256" key="4">
    <source>
        <dbReference type="ARBA" id="ARBA00022670"/>
    </source>
</evidence>
<evidence type="ECO:0000256" key="7">
    <source>
        <dbReference type="ARBA" id="ARBA00022833"/>
    </source>
</evidence>
<evidence type="ECO:0000313" key="13">
    <source>
        <dbReference type="EMBL" id="ROO26530.1"/>
    </source>
</evidence>
<dbReference type="EMBL" id="AYKG01000034">
    <property type="protein sequence ID" value="ROO26530.1"/>
    <property type="molecule type" value="Genomic_DNA"/>
</dbReference>
<evidence type="ECO:0000256" key="8">
    <source>
        <dbReference type="ARBA" id="ARBA00022989"/>
    </source>
</evidence>
<evidence type="ECO:0000256" key="3">
    <source>
        <dbReference type="ARBA" id="ARBA00007931"/>
    </source>
</evidence>
<name>A0A423PLP3_9GAMM</name>
<dbReference type="Pfam" id="PF17820">
    <property type="entry name" value="PDZ_6"/>
    <property type="match status" value="1"/>
</dbReference>
<evidence type="ECO:0000256" key="9">
    <source>
        <dbReference type="ARBA" id="ARBA00023049"/>
    </source>
</evidence>
<evidence type="ECO:0000256" key="1">
    <source>
        <dbReference type="ARBA" id="ARBA00001947"/>
    </source>
</evidence>
<dbReference type="PROSITE" id="PS50106">
    <property type="entry name" value="PDZ"/>
    <property type="match status" value="1"/>
</dbReference>
<keyword evidence="8 11" id="KW-1133">Transmembrane helix</keyword>
<dbReference type="GO" id="GO:0046872">
    <property type="term" value="F:metal ion binding"/>
    <property type="evidence" value="ECO:0007669"/>
    <property type="project" value="UniProtKB-KW"/>
</dbReference>
<keyword evidence="10 11" id="KW-0472">Membrane</keyword>
<feature type="domain" description="PDZ" evidence="12">
    <location>
        <begin position="195"/>
        <end position="255"/>
    </location>
</feature>